<gene>
    <name evidence="1" type="ORF">SAMN02910344_02275</name>
</gene>
<name>A0A662ZLW0_9GAMM</name>
<reference evidence="1 2" key="1">
    <citation type="submission" date="2016-10" db="EMBL/GenBank/DDBJ databases">
        <authorList>
            <person name="Varghese N."/>
            <person name="Submissions S."/>
        </authorList>
    </citation>
    <scope>NUCLEOTIDE SEQUENCE [LARGE SCALE GENOMIC DNA]</scope>
    <source>
        <strain evidence="1 2">DSM 1361</strain>
    </source>
</reference>
<dbReference type="AlphaFoldDB" id="A0A662ZLW0"/>
<dbReference type="RefSeq" id="WP_093143831.1">
    <property type="nucleotide sequence ID" value="NZ_FOXF01000076.1"/>
</dbReference>
<organism evidence="1 2">
    <name type="scientific">Ruminobacter amylophilus</name>
    <dbReference type="NCBI Taxonomy" id="867"/>
    <lineage>
        <taxon>Bacteria</taxon>
        <taxon>Pseudomonadati</taxon>
        <taxon>Pseudomonadota</taxon>
        <taxon>Gammaproteobacteria</taxon>
        <taxon>Aeromonadales</taxon>
        <taxon>Succinivibrionaceae</taxon>
        <taxon>Ruminobacter</taxon>
    </lineage>
</organism>
<proteinExistence type="predicted"/>
<dbReference type="EMBL" id="FOXF01000076">
    <property type="protein sequence ID" value="SFP77343.1"/>
    <property type="molecule type" value="Genomic_DNA"/>
</dbReference>
<keyword evidence="2" id="KW-1185">Reference proteome</keyword>
<sequence>MTKEEKTLQRFARQLSAMYSEMFCCSVEIDICEAPRDYYIPGKGTAYYLCSVTIDGEQIYGSYGVTSILPNDMMQEITEFAHEIVFHEYFLVTKFVI</sequence>
<protein>
    <submittedName>
        <fullName evidence="1">Uncharacterized protein</fullName>
    </submittedName>
</protein>
<evidence type="ECO:0000313" key="2">
    <source>
        <dbReference type="Proteomes" id="UP000243745"/>
    </source>
</evidence>
<evidence type="ECO:0000313" key="1">
    <source>
        <dbReference type="EMBL" id="SFP77343.1"/>
    </source>
</evidence>
<dbReference type="Proteomes" id="UP000243745">
    <property type="component" value="Unassembled WGS sequence"/>
</dbReference>
<accession>A0A662ZLW0</accession>